<dbReference type="InterPro" id="IPR039425">
    <property type="entry name" value="RNA_pol_sigma-70-like"/>
</dbReference>
<keyword evidence="4" id="KW-0238">DNA-binding</keyword>
<dbReference type="GO" id="GO:0003677">
    <property type="term" value="F:DNA binding"/>
    <property type="evidence" value="ECO:0007669"/>
    <property type="project" value="UniProtKB-KW"/>
</dbReference>
<dbReference type="InterPro" id="IPR007627">
    <property type="entry name" value="RNA_pol_sigma70_r2"/>
</dbReference>
<evidence type="ECO:0000256" key="1">
    <source>
        <dbReference type="ARBA" id="ARBA00010641"/>
    </source>
</evidence>
<comment type="caution">
    <text evidence="8">The sequence shown here is derived from an EMBL/GenBank/DDBJ whole genome shotgun (WGS) entry which is preliminary data.</text>
</comment>
<dbReference type="GO" id="GO:0016987">
    <property type="term" value="F:sigma factor activity"/>
    <property type="evidence" value="ECO:0007669"/>
    <property type="project" value="UniProtKB-KW"/>
</dbReference>
<dbReference type="Gene3D" id="1.10.1740.10">
    <property type="match status" value="1"/>
</dbReference>
<dbReference type="InterPro" id="IPR013249">
    <property type="entry name" value="RNA_pol_sigma70_r4_t2"/>
</dbReference>
<dbReference type="Pfam" id="PF08281">
    <property type="entry name" value="Sigma70_r4_2"/>
    <property type="match status" value="1"/>
</dbReference>
<evidence type="ECO:0000313" key="9">
    <source>
        <dbReference type="Proteomes" id="UP000177152"/>
    </source>
</evidence>
<comment type="similarity">
    <text evidence="1">Belongs to the sigma-70 factor family. ECF subfamily.</text>
</comment>
<dbReference type="Gene3D" id="1.10.10.10">
    <property type="entry name" value="Winged helix-like DNA-binding domain superfamily/Winged helix DNA-binding domain"/>
    <property type="match status" value="1"/>
</dbReference>
<dbReference type="Proteomes" id="UP000177152">
    <property type="component" value="Unassembled WGS sequence"/>
</dbReference>
<dbReference type="AlphaFoldDB" id="A0A1G2K7C1"/>
<organism evidence="8 9">
    <name type="scientific">Candidatus Sungbacteria bacterium RIFCSPHIGHO2_01_FULL_47_32</name>
    <dbReference type="NCBI Taxonomy" id="1802264"/>
    <lineage>
        <taxon>Bacteria</taxon>
        <taxon>Candidatus Sungiibacteriota</taxon>
    </lineage>
</organism>
<dbReference type="GO" id="GO:0006352">
    <property type="term" value="P:DNA-templated transcription initiation"/>
    <property type="evidence" value="ECO:0007669"/>
    <property type="project" value="InterPro"/>
</dbReference>
<keyword evidence="3" id="KW-0731">Sigma factor</keyword>
<sequence length="188" mass="22049">MYQRKKTTANPSYNTKPLMAQNDQNEIFLKAYTDYSDAIFRHCYFRLYVRDRAKDLTQETFMRAWEYIAKGNTVDNIRAFLYRIANNLVIDESRKKTSVSLEVMREQGFEPSFETASAMDTVIEAKRVIAAFKRIDPAYRDIVLMRYIDDMTPKEIAHVLGESENAVSVRIHRGIKKIKELFPETKEL</sequence>
<evidence type="ECO:0000256" key="5">
    <source>
        <dbReference type="ARBA" id="ARBA00023163"/>
    </source>
</evidence>
<evidence type="ECO:0000256" key="3">
    <source>
        <dbReference type="ARBA" id="ARBA00023082"/>
    </source>
</evidence>
<dbReference type="CDD" id="cd06171">
    <property type="entry name" value="Sigma70_r4"/>
    <property type="match status" value="1"/>
</dbReference>
<dbReference type="InterPro" id="IPR013324">
    <property type="entry name" value="RNA_pol_sigma_r3/r4-like"/>
</dbReference>
<accession>A0A1G2K7C1</accession>
<evidence type="ECO:0008006" key="10">
    <source>
        <dbReference type="Google" id="ProtNLM"/>
    </source>
</evidence>
<dbReference type="SUPFAM" id="SSF88659">
    <property type="entry name" value="Sigma3 and sigma4 domains of RNA polymerase sigma factors"/>
    <property type="match status" value="1"/>
</dbReference>
<feature type="domain" description="RNA polymerase sigma factor 70 region 4 type 2" evidence="7">
    <location>
        <begin position="128"/>
        <end position="178"/>
    </location>
</feature>
<dbReference type="InterPro" id="IPR014284">
    <property type="entry name" value="RNA_pol_sigma-70_dom"/>
</dbReference>
<name>A0A1G2K7C1_9BACT</name>
<keyword evidence="5" id="KW-0804">Transcription</keyword>
<feature type="domain" description="RNA polymerase sigma-70 region 2" evidence="6">
    <location>
        <begin position="32"/>
        <end position="97"/>
    </location>
</feature>
<evidence type="ECO:0000259" key="7">
    <source>
        <dbReference type="Pfam" id="PF08281"/>
    </source>
</evidence>
<evidence type="ECO:0000259" key="6">
    <source>
        <dbReference type="Pfam" id="PF04542"/>
    </source>
</evidence>
<evidence type="ECO:0000313" key="8">
    <source>
        <dbReference type="EMBL" id="OGZ94471.1"/>
    </source>
</evidence>
<proteinExistence type="inferred from homology"/>
<dbReference type="InterPro" id="IPR013325">
    <property type="entry name" value="RNA_pol_sigma_r2"/>
</dbReference>
<dbReference type="Pfam" id="PF04542">
    <property type="entry name" value="Sigma70_r2"/>
    <property type="match status" value="1"/>
</dbReference>
<evidence type="ECO:0000256" key="2">
    <source>
        <dbReference type="ARBA" id="ARBA00023015"/>
    </source>
</evidence>
<dbReference type="NCBIfam" id="TIGR02937">
    <property type="entry name" value="sigma70-ECF"/>
    <property type="match status" value="1"/>
</dbReference>
<dbReference type="InterPro" id="IPR036388">
    <property type="entry name" value="WH-like_DNA-bd_sf"/>
</dbReference>
<evidence type="ECO:0000256" key="4">
    <source>
        <dbReference type="ARBA" id="ARBA00023125"/>
    </source>
</evidence>
<dbReference type="PANTHER" id="PTHR43133:SF8">
    <property type="entry name" value="RNA POLYMERASE SIGMA FACTOR HI_1459-RELATED"/>
    <property type="match status" value="1"/>
</dbReference>
<reference evidence="8 9" key="1">
    <citation type="journal article" date="2016" name="Nat. Commun.">
        <title>Thousands of microbial genomes shed light on interconnected biogeochemical processes in an aquifer system.</title>
        <authorList>
            <person name="Anantharaman K."/>
            <person name="Brown C.T."/>
            <person name="Hug L.A."/>
            <person name="Sharon I."/>
            <person name="Castelle C.J."/>
            <person name="Probst A.J."/>
            <person name="Thomas B.C."/>
            <person name="Singh A."/>
            <person name="Wilkins M.J."/>
            <person name="Karaoz U."/>
            <person name="Brodie E.L."/>
            <person name="Williams K.H."/>
            <person name="Hubbard S.S."/>
            <person name="Banfield J.F."/>
        </authorList>
    </citation>
    <scope>NUCLEOTIDE SEQUENCE [LARGE SCALE GENOMIC DNA]</scope>
</reference>
<dbReference type="SUPFAM" id="SSF88946">
    <property type="entry name" value="Sigma2 domain of RNA polymerase sigma factors"/>
    <property type="match status" value="1"/>
</dbReference>
<keyword evidence="2" id="KW-0805">Transcription regulation</keyword>
<dbReference type="PANTHER" id="PTHR43133">
    <property type="entry name" value="RNA POLYMERASE ECF-TYPE SIGMA FACTO"/>
    <property type="match status" value="1"/>
</dbReference>
<protein>
    <recommendedName>
        <fullName evidence="10">RNA polymerase sigma factor</fullName>
    </recommendedName>
</protein>
<dbReference type="EMBL" id="MHQC01000035">
    <property type="protein sequence ID" value="OGZ94471.1"/>
    <property type="molecule type" value="Genomic_DNA"/>
</dbReference>
<gene>
    <name evidence="8" type="ORF">A2633_03475</name>
</gene>